<dbReference type="AlphaFoldDB" id="A0A6A6AEC5"/>
<keyword evidence="2" id="KW-1185">Reference proteome</keyword>
<dbReference type="OrthoDB" id="3794732at2759"/>
<protein>
    <recommendedName>
        <fullName evidence="3">BTB domain-containing protein</fullName>
    </recommendedName>
</protein>
<dbReference type="Proteomes" id="UP000799771">
    <property type="component" value="Unassembled WGS sequence"/>
</dbReference>
<evidence type="ECO:0008006" key="3">
    <source>
        <dbReference type="Google" id="ProtNLM"/>
    </source>
</evidence>
<dbReference type="GeneID" id="54403326"/>
<evidence type="ECO:0000313" key="1">
    <source>
        <dbReference type="EMBL" id="KAF2130160.1"/>
    </source>
</evidence>
<name>A0A6A6AEC5_9PLEO</name>
<reference evidence="1" key="1">
    <citation type="journal article" date="2020" name="Stud. Mycol.">
        <title>101 Dothideomycetes genomes: a test case for predicting lifestyles and emergence of pathogens.</title>
        <authorList>
            <person name="Haridas S."/>
            <person name="Albert R."/>
            <person name="Binder M."/>
            <person name="Bloem J."/>
            <person name="Labutti K."/>
            <person name="Salamov A."/>
            <person name="Andreopoulos B."/>
            <person name="Baker S."/>
            <person name="Barry K."/>
            <person name="Bills G."/>
            <person name="Bluhm B."/>
            <person name="Cannon C."/>
            <person name="Castanera R."/>
            <person name="Culley D."/>
            <person name="Daum C."/>
            <person name="Ezra D."/>
            <person name="Gonzalez J."/>
            <person name="Henrissat B."/>
            <person name="Kuo A."/>
            <person name="Liang C."/>
            <person name="Lipzen A."/>
            <person name="Lutzoni F."/>
            <person name="Magnuson J."/>
            <person name="Mondo S."/>
            <person name="Nolan M."/>
            <person name="Ohm R."/>
            <person name="Pangilinan J."/>
            <person name="Park H.-J."/>
            <person name="Ramirez L."/>
            <person name="Alfaro M."/>
            <person name="Sun H."/>
            <person name="Tritt A."/>
            <person name="Yoshinaga Y."/>
            <person name="Zwiers L.-H."/>
            <person name="Turgeon B."/>
            <person name="Goodwin S."/>
            <person name="Spatafora J."/>
            <person name="Crous P."/>
            <person name="Grigoriev I."/>
        </authorList>
    </citation>
    <scope>NUCLEOTIDE SEQUENCE</scope>
    <source>
        <strain evidence="1">CBS 119687</strain>
    </source>
</reference>
<dbReference type="EMBL" id="ML977505">
    <property type="protein sequence ID" value="KAF2130160.1"/>
    <property type="molecule type" value="Genomic_DNA"/>
</dbReference>
<dbReference type="RefSeq" id="XP_033524547.1">
    <property type="nucleotide sequence ID" value="XM_033662894.1"/>
</dbReference>
<evidence type="ECO:0000313" key="2">
    <source>
        <dbReference type="Proteomes" id="UP000799771"/>
    </source>
</evidence>
<feature type="non-terminal residue" evidence="1">
    <location>
        <position position="98"/>
    </location>
</feature>
<accession>A0A6A6AEC5</accession>
<organism evidence="1 2">
    <name type="scientific">Dothidotthia symphoricarpi CBS 119687</name>
    <dbReference type="NCBI Taxonomy" id="1392245"/>
    <lineage>
        <taxon>Eukaryota</taxon>
        <taxon>Fungi</taxon>
        <taxon>Dikarya</taxon>
        <taxon>Ascomycota</taxon>
        <taxon>Pezizomycotina</taxon>
        <taxon>Dothideomycetes</taxon>
        <taxon>Pleosporomycetidae</taxon>
        <taxon>Pleosporales</taxon>
        <taxon>Dothidotthiaceae</taxon>
        <taxon>Dothidotthia</taxon>
    </lineage>
</organism>
<gene>
    <name evidence="1" type="ORF">P153DRAFT_269394</name>
</gene>
<feature type="non-terminal residue" evidence="1">
    <location>
        <position position="1"/>
    </location>
</feature>
<proteinExistence type="predicted"/>
<sequence length="98" mass="11588">KPIDLSDERPVDFAYYSHWLYTKRIIYKDDTSTSSRRLARLYVLGEKLMDQQFQAAIIDAMIEFVEEKRLLPSMHCIEIIYNGTTAESPARRLMVDIW</sequence>